<evidence type="ECO:0000256" key="4">
    <source>
        <dbReference type="ARBA" id="ARBA00023098"/>
    </source>
</evidence>
<dbReference type="EMBL" id="BABT02000110">
    <property type="protein sequence ID" value="GAA96902.1"/>
    <property type="molecule type" value="Genomic_DNA"/>
</dbReference>
<dbReference type="OrthoDB" id="15478at2759"/>
<dbReference type="InParanoid" id="G7E242"/>
<dbReference type="HOGENOM" id="CLU_325429_0_0_1"/>
<dbReference type="RefSeq" id="XP_014565347.1">
    <property type="nucleotide sequence ID" value="XM_014709861.1"/>
</dbReference>
<dbReference type="PANTHER" id="PTHR14226">
    <property type="entry name" value="NEUROPATHY TARGET ESTERASE/SWISS CHEESE D.MELANOGASTER"/>
    <property type="match status" value="1"/>
</dbReference>
<sequence>MIDEDDQLVKFLHECLALPPVPAHPDKILIYNNALHGMVSEAKEAGTGLQVSGYRENMSSSMKMLMPYVTRAIYMTTSLSDSSDQMVRISDQLAVSVALANGYSILANFALTLSRSDEYVNGDKLQRIRLKAKSKASQAAKLLRTEPRGEQPMDDSPSLKDPRTTRHAQDNLEPAGEGQRPAEFDVDYIDREAMEAFARALSDDEGELITSVSDFAPIRQRIKRATIKSSDVVREGWAYHLARWPLLLIIFVIIGLEFFLYVIVRQAVNVTEYFGAWRGFRGELRRRLRSAKSYDEWKEHALELDKHLRYGPWKANPHSAYYDSSLVRRVKENLQHLREHDDAEGVRAVLEVCLRSNFAGLEGFRLYSETFYGTKDLIEAYLDEVATCIRYVSHTDAIDGEEKTRFFKTISRNYGRSALCLSGGATFGYYHFGVVRALLDANLLPQVITGTSAGALVAAFLCTRTDEELRLVLIPELAEKITACEEGVRIWVPRAIKTGARFNTVQWAEKACWMTRGATTFKEAYERTGRILNVSVVPMDQNSPTKLLNFHTAPDCVIFSAIIASAAVPGILNPVTLLTKSKDGKIKPWQFQGRHKDGSLRVDIPIDALHKYFNVVHPIVSQSNPHIHLFNFAPRGSPGRPVSHRKGKGWRGGFFLSAAERLLKIELTKNFKVLRDLELLPELMGQNWSAVFLQRFEGSITIWPKSRAWDWVRILTDPDEAELARMIDVGQRVTWPKIHMIENRLKIETEIDAGRQQVRKTLALPISGKSHLVALSPAPGDASALDTSALDSSSDDGALQSYFDRQKLAPGVANETRHIEHNRAASVSSQIRKRQIMKQLGLSRSAQGKQHMVKGRHQRPLGGGGSSSDSESDRNFAVDRANGYDS</sequence>
<reference evidence="9 10" key="1">
    <citation type="journal article" date="2011" name="J. Gen. Appl. Microbiol.">
        <title>Draft genome sequencing of the enigmatic basidiomycete Mixia osmundae.</title>
        <authorList>
            <person name="Nishida H."/>
            <person name="Nagatsuka Y."/>
            <person name="Sugiyama J."/>
        </authorList>
    </citation>
    <scope>NUCLEOTIDE SEQUENCE [LARGE SCALE GENOMIC DNA]</scope>
    <source>
        <strain evidence="10">CBS 9802 / IAM 14324 / JCM 22182 / KY 12970</strain>
    </source>
</reference>
<dbReference type="GO" id="GO:0006641">
    <property type="term" value="P:triglyceride metabolic process"/>
    <property type="evidence" value="ECO:0007669"/>
    <property type="project" value="UniProtKB-ARBA"/>
</dbReference>
<dbReference type="OMA" id="PRTRFMD"/>
<keyword evidence="7" id="KW-1133">Transmembrane helix</keyword>
<evidence type="ECO:0000256" key="2">
    <source>
        <dbReference type="ARBA" id="ARBA00022801"/>
    </source>
</evidence>
<name>G7E242_MIXOS</name>
<evidence type="ECO:0000256" key="3">
    <source>
        <dbReference type="ARBA" id="ARBA00022963"/>
    </source>
</evidence>
<keyword evidence="2 5" id="KW-0378">Hydrolase</keyword>
<comment type="caution">
    <text evidence="9">The sequence shown here is derived from an EMBL/GenBank/DDBJ whole genome shotgun (WGS) entry which is preliminary data.</text>
</comment>
<comment type="similarity">
    <text evidence="1">Belongs to the PLPL family.</text>
</comment>
<evidence type="ECO:0000256" key="5">
    <source>
        <dbReference type="PROSITE-ProRule" id="PRU01161"/>
    </source>
</evidence>
<feature type="region of interest" description="Disordered" evidence="6">
    <location>
        <begin position="839"/>
        <end position="886"/>
    </location>
</feature>
<dbReference type="SUPFAM" id="SSF52151">
    <property type="entry name" value="FabD/lysophospholipase-like"/>
    <property type="match status" value="1"/>
</dbReference>
<evidence type="ECO:0000313" key="9">
    <source>
        <dbReference type="EMBL" id="GAA96902.1"/>
    </source>
</evidence>
<feature type="active site" description="Proton acceptor" evidence="5">
    <location>
        <position position="597"/>
    </location>
</feature>
<dbReference type="PROSITE" id="PS51635">
    <property type="entry name" value="PNPLA"/>
    <property type="match status" value="1"/>
</dbReference>
<feature type="active site" description="Nucleophile" evidence="5">
    <location>
        <position position="452"/>
    </location>
</feature>
<evidence type="ECO:0000256" key="7">
    <source>
        <dbReference type="SAM" id="Phobius"/>
    </source>
</evidence>
<keyword evidence="7" id="KW-0472">Membrane</keyword>
<protein>
    <recommendedName>
        <fullName evidence="8">PNPLA domain-containing protein</fullName>
    </recommendedName>
</protein>
<feature type="short sequence motif" description="GXSXG" evidence="5">
    <location>
        <begin position="450"/>
        <end position="454"/>
    </location>
</feature>
<dbReference type="InterPro" id="IPR002641">
    <property type="entry name" value="PNPLA_dom"/>
</dbReference>
<dbReference type="Pfam" id="PF01734">
    <property type="entry name" value="Patatin"/>
    <property type="match status" value="1"/>
</dbReference>
<feature type="transmembrane region" description="Helical" evidence="7">
    <location>
        <begin position="244"/>
        <end position="264"/>
    </location>
</feature>
<feature type="compositionally biased region" description="Basic and acidic residues" evidence="6">
    <location>
        <begin position="143"/>
        <end position="170"/>
    </location>
</feature>
<dbReference type="STRING" id="764103.G7E242"/>
<dbReference type="AlphaFoldDB" id="G7E242"/>
<feature type="domain" description="PNPLA" evidence="8">
    <location>
        <begin position="419"/>
        <end position="610"/>
    </location>
</feature>
<keyword evidence="7" id="KW-0812">Transmembrane</keyword>
<dbReference type="InterPro" id="IPR050301">
    <property type="entry name" value="NTE"/>
</dbReference>
<evidence type="ECO:0000256" key="1">
    <source>
        <dbReference type="ARBA" id="ARBA00006104"/>
    </source>
</evidence>
<keyword evidence="10" id="KW-1185">Reference proteome</keyword>
<dbReference type="GO" id="GO:0016042">
    <property type="term" value="P:lipid catabolic process"/>
    <property type="evidence" value="ECO:0007669"/>
    <property type="project" value="UniProtKB-UniRule"/>
</dbReference>
<dbReference type="eggNOG" id="KOG2214">
    <property type="taxonomic scope" value="Eukaryota"/>
</dbReference>
<gene>
    <name evidence="9" type="primary">Mo03575</name>
    <name evidence="9" type="ORF">E5Q_03575</name>
</gene>
<dbReference type="Proteomes" id="UP000009131">
    <property type="component" value="Unassembled WGS sequence"/>
</dbReference>
<dbReference type="InterPro" id="IPR016035">
    <property type="entry name" value="Acyl_Trfase/lysoPLipase"/>
</dbReference>
<accession>G7E242</accession>
<organism evidence="9 10">
    <name type="scientific">Mixia osmundae (strain CBS 9802 / IAM 14324 / JCM 22182 / KY 12970)</name>
    <dbReference type="NCBI Taxonomy" id="764103"/>
    <lineage>
        <taxon>Eukaryota</taxon>
        <taxon>Fungi</taxon>
        <taxon>Dikarya</taxon>
        <taxon>Basidiomycota</taxon>
        <taxon>Pucciniomycotina</taxon>
        <taxon>Mixiomycetes</taxon>
        <taxon>Mixiales</taxon>
        <taxon>Mixiaceae</taxon>
        <taxon>Mixia</taxon>
    </lineage>
</organism>
<evidence type="ECO:0000313" key="10">
    <source>
        <dbReference type="Proteomes" id="UP000009131"/>
    </source>
</evidence>
<dbReference type="Gene3D" id="3.40.1090.10">
    <property type="entry name" value="Cytosolic phospholipase A2 catalytic domain"/>
    <property type="match status" value="2"/>
</dbReference>
<keyword evidence="3 5" id="KW-0442">Lipid degradation</keyword>
<dbReference type="CDD" id="cd07232">
    <property type="entry name" value="Pat_PLPL"/>
    <property type="match status" value="1"/>
</dbReference>
<dbReference type="InterPro" id="IPR021771">
    <property type="entry name" value="Triacylglycerol_lipase_N"/>
</dbReference>
<dbReference type="GO" id="GO:0004806">
    <property type="term" value="F:triacylglycerol lipase activity"/>
    <property type="evidence" value="ECO:0007669"/>
    <property type="project" value="InterPro"/>
</dbReference>
<dbReference type="PANTHER" id="PTHR14226:SF66">
    <property type="entry name" value="TRIACYLGLYCEROL LIPASE PTL2"/>
    <property type="match status" value="1"/>
</dbReference>
<evidence type="ECO:0000256" key="6">
    <source>
        <dbReference type="SAM" id="MobiDB-lite"/>
    </source>
</evidence>
<dbReference type="Pfam" id="PF11815">
    <property type="entry name" value="DUF3336"/>
    <property type="match status" value="1"/>
</dbReference>
<evidence type="ECO:0000259" key="8">
    <source>
        <dbReference type="PROSITE" id="PS51635"/>
    </source>
</evidence>
<proteinExistence type="inferred from homology"/>
<keyword evidence="4 5" id="KW-0443">Lipid metabolism</keyword>
<comment type="caution">
    <text evidence="5">Lacks conserved residue(s) required for the propagation of feature annotation.</text>
</comment>
<reference evidence="9 10" key="2">
    <citation type="journal article" date="2012" name="Open Biol.">
        <title>Characteristics of nucleosomes and linker DNA regions on the genome of the basidiomycete Mixia osmundae revealed by mono- and dinucleosome mapping.</title>
        <authorList>
            <person name="Nishida H."/>
            <person name="Kondo S."/>
            <person name="Matsumoto T."/>
            <person name="Suzuki Y."/>
            <person name="Yoshikawa H."/>
            <person name="Taylor T.D."/>
            <person name="Sugiyama J."/>
        </authorList>
    </citation>
    <scope>NUCLEOTIDE SEQUENCE [LARGE SCALE GENOMIC DNA]</scope>
    <source>
        <strain evidence="10">CBS 9802 / IAM 14324 / JCM 22182 / KY 12970</strain>
    </source>
</reference>
<feature type="region of interest" description="Disordered" evidence="6">
    <location>
        <begin position="139"/>
        <end position="179"/>
    </location>
</feature>